<keyword evidence="3 13" id="KW-0963">Cytoplasm</keyword>
<keyword evidence="6 13" id="KW-0479">Metal-binding</keyword>
<dbReference type="Pfam" id="PF01938">
    <property type="entry name" value="TRAM"/>
    <property type="match status" value="1"/>
</dbReference>
<dbReference type="InterPro" id="IPR020612">
    <property type="entry name" value="Methylthiotransferase_CS"/>
</dbReference>
<dbReference type="InterPro" id="IPR006463">
    <property type="entry name" value="MiaB_methiolase"/>
</dbReference>
<dbReference type="HAMAP" id="MF_01864">
    <property type="entry name" value="tRNA_metthiotr_MiaB"/>
    <property type="match status" value="1"/>
</dbReference>
<feature type="domain" description="Radical SAM core" evidence="16">
    <location>
        <begin position="143"/>
        <end position="372"/>
    </location>
</feature>
<feature type="binding site" evidence="13">
    <location>
        <position position="164"/>
    </location>
    <ligand>
        <name>[4Fe-4S] cluster</name>
        <dbReference type="ChEBI" id="CHEBI:49883"/>
        <label>2</label>
        <note>4Fe-4S-S-AdoMet</note>
    </ligand>
</feature>
<dbReference type="InterPro" id="IPR007197">
    <property type="entry name" value="rSAM"/>
</dbReference>
<evidence type="ECO:0000256" key="13">
    <source>
        <dbReference type="HAMAP-Rule" id="MF_01864"/>
    </source>
</evidence>
<dbReference type="FunFam" id="3.80.30.20:FF:000001">
    <property type="entry name" value="tRNA-2-methylthio-N(6)-dimethylallyladenosine synthase 2"/>
    <property type="match status" value="1"/>
</dbReference>
<organism evidence="17 18">
    <name type="scientific">Stigmatella aurantiaca</name>
    <dbReference type="NCBI Taxonomy" id="41"/>
    <lineage>
        <taxon>Bacteria</taxon>
        <taxon>Pseudomonadati</taxon>
        <taxon>Myxococcota</taxon>
        <taxon>Myxococcia</taxon>
        <taxon>Myxococcales</taxon>
        <taxon>Cystobacterineae</taxon>
        <taxon>Archangiaceae</taxon>
        <taxon>Stigmatella</taxon>
    </lineage>
</organism>
<feature type="binding site" evidence="13">
    <location>
        <position position="11"/>
    </location>
    <ligand>
        <name>[4Fe-4S] cluster</name>
        <dbReference type="ChEBI" id="CHEBI:49883"/>
        <label>1</label>
    </ligand>
</feature>
<dbReference type="SUPFAM" id="SSF102114">
    <property type="entry name" value="Radical SAM enzymes"/>
    <property type="match status" value="1"/>
</dbReference>
<dbReference type="FunFam" id="3.40.50.12160:FF:000003">
    <property type="entry name" value="CDK5 regulatory subunit-associated protein 1"/>
    <property type="match status" value="1"/>
</dbReference>
<dbReference type="AlphaFoldDB" id="A0A1H7JQX8"/>
<comment type="subunit">
    <text evidence="13">Monomer.</text>
</comment>
<dbReference type="NCBIfam" id="TIGR00089">
    <property type="entry name" value="MiaB/RimO family radical SAM methylthiotransferase"/>
    <property type="match status" value="1"/>
</dbReference>
<dbReference type="Pfam" id="PF00919">
    <property type="entry name" value="UPF0004"/>
    <property type="match status" value="1"/>
</dbReference>
<evidence type="ECO:0000256" key="10">
    <source>
        <dbReference type="ARBA" id="ARBA00068570"/>
    </source>
</evidence>
<dbReference type="InterPro" id="IPR023404">
    <property type="entry name" value="rSAM_horseshoe"/>
</dbReference>
<evidence type="ECO:0000256" key="12">
    <source>
        <dbReference type="ARBA" id="ARBA00081141"/>
    </source>
</evidence>
<comment type="similarity">
    <text evidence="13">Belongs to the methylthiotransferase family. MiaB subfamily.</text>
</comment>
<protein>
    <recommendedName>
        <fullName evidence="10 13">tRNA-2-methylthio-N(6)-dimethylallyladenosine synthase</fullName>
        <ecNumber evidence="9 13">2.8.4.3</ecNumber>
    </recommendedName>
    <alternativeName>
        <fullName evidence="12 13">(Dimethylallyl)adenosine tRNA methylthiotransferase MiaB</fullName>
    </alternativeName>
    <alternativeName>
        <fullName evidence="11 13">tRNA-i(6)A37 methylthiotransferase</fullName>
    </alternativeName>
</protein>
<dbReference type="InterPro" id="IPR006638">
    <property type="entry name" value="Elp3/MiaA/NifB-like_rSAM"/>
</dbReference>
<feature type="binding site" evidence="13">
    <location>
        <position position="47"/>
    </location>
    <ligand>
        <name>[4Fe-4S] cluster</name>
        <dbReference type="ChEBI" id="CHEBI:49883"/>
        <label>1</label>
    </ligand>
</feature>
<dbReference type="SFLD" id="SFLDG01061">
    <property type="entry name" value="methylthiotransferase"/>
    <property type="match status" value="1"/>
</dbReference>
<dbReference type="GO" id="GO:0035597">
    <property type="term" value="F:tRNA-2-methylthio-N(6)-dimethylallyladenosine(37) synthase activity"/>
    <property type="evidence" value="ECO:0007669"/>
    <property type="project" value="UniProtKB-EC"/>
</dbReference>
<keyword evidence="18" id="KW-1185">Reference proteome</keyword>
<comment type="catalytic activity">
    <reaction evidence="13">
        <text>N(6)-dimethylallyladenosine(37) in tRNA + (sulfur carrier)-SH + AH2 + 2 S-adenosyl-L-methionine = 2-methylsulfanyl-N(6)-dimethylallyladenosine(37) in tRNA + (sulfur carrier)-H + 5'-deoxyadenosine + L-methionine + A + S-adenosyl-L-homocysteine + 2 H(+)</text>
        <dbReference type="Rhea" id="RHEA:37067"/>
        <dbReference type="Rhea" id="RHEA-COMP:10375"/>
        <dbReference type="Rhea" id="RHEA-COMP:10376"/>
        <dbReference type="Rhea" id="RHEA-COMP:14737"/>
        <dbReference type="Rhea" id="RHEA-COMP:14739"/>
        <dbReference type="ChEBI" id="CHEBI:13193"/>
        <dbReference type="ChEBI" id="CHEBI:15378"/>
        <dbReference type="ChEBI" id="CHEBI:17319"/>
        <dbReference type="ChEBI" id="CHEBI:17499"/>
        <dbReference type="ChEBI" id="CHEBI:29917"/>
        <dbReference type="ChEBI" id="CHEBI:57844"/>
        <dbReference type="ChEBI" id="CHEBI:57856"/>
        <dbReference type="ChEBI" id="CHEBI:59789"/>
        <dbReference type="ChEBI" id="CHEBI:64428"/>
        <dbReference type="ChEBI" id="CHEBI:74415"/>
        <dbReference type="ChEBI" id="CHEBI:74417"/>
        <dbReference type="EC" id="2.8.4.3"/>
    </reaction>
</comment>
<dbReference type="NCBIfam" id="TIGR01574">
    <property type="entry name" value="miaB-methiolase"/>
    <property type="match status" value="1"/>
</dbReference>
<sequence>MKRYFIHTFGCQMNVNDSLRMSEALAQIAYTPTPTPDNADLIILNTCSIREKAEDKMLSALGRYRPVKVSRGALIGVGGCVAQQEKDKLLKKVPYVDFVFGPDNIGKLPEIISRVTQDRERVVETAFVDSEEYVFPRADAETSRGKVTEFVTVMKGCDNVCSFCVVPHTRGREVSRAFPDVLTEVADLARVGVREVTLIGQNVNSYRGGISFAQLLLRTAEVPGIERVRFTTSHPHDLSDELIDAFRTQPKIAPHFHLPVQCGSDRILKMMRRDYTVEQYLERLAKLRAARPGIAVTTDIIVGFPGETEEDFEMTMKLTEQVRYESQFSFIYSPRPKTGAALREKDWGPVPHEVKIARLERLQKVQRKICGDIAASQVGLEVEVLVEGHSKYDAGKRFGRTPENRTVNFDGDAPAGAIVKVLVEKATPNHLMGRQVALLMSPTVIPPATETLPAGIVPPVRLPLVEA</sequence>
<dbReference type="EC" id="2.8.4.3" evidence="9 13"/>
<dbReference type="Pfam" id="PF04055">
    <property type="entry name" value="Radical_SAM"/>
    <property type="match status" value="1"/>
</dbReference>
<comment type="subcellular location">
    <subcellularLocation>
        <location evidence="13">Cytoplasm</location>
    </subcellularLocation>
</comment>
<evidence type="ECO:0000256" key="11">
    <source>
        <dbReference type="ARBA" id="ARBA00080698"/>
    </source>
</evidence>
<dbReference type="InterPro" id="IPR058240">
    <property type="entry name" value="rSAM_sf"/>
</dbReference>
<keyword evidence="4 13" id="KW-0808">Transferase</keyword>
<evidence type="ECO:0000256" key="4">
    <source>
        <dbReference type="ARBA" id="ARBA00022679"/>
    </source>
</evidence>
<comment type="cofactor">
    <cofactor evidence="13">
        <name>[4Fe-4S] cluster</name>
        <dbReference type="ChEBI" id="CHEBI:49883"/>
    </cofactor>
    <text evidence="13">Binds 2 [4Fe-4S] clusters. One cluster is coordinated with 3 cysteines and an exchangeable S-adenosyl-L-methionine.</text>
</comment>
<evidence type="ECO:0000256" key="1">
    <source>
        <dbReference type="ARBA" id="ARBA00003234"/>
    </source>
</evidence>
<evidence type="ECO:0000256" key="2">
    <source>
        <dbReference type="ARBA" id="ARBA00022485"/>
    </source>
</evidence>
<dbReference type="PROSITE" id="PS50926">
    <property type="entry name" value="TRAM"/>
    <property type="match status" value="1"/>
</dbReference>
<dbReference type="EMBL" id="FOAP01000002">
    <property type="protein sequence ID" value="SEK77003.1"/>
    <property type="molecule type" value="Genomic_DNA"/>
</dbReference>
<evidence type="ECO:0000313" key="17">
    <source>
        <dbReference type="EMBL" id="SEK77003.1"/>
    </source>
</evidence>
<feature type="binding site" evidence="13">
    <location>
        <position position="157"/>
    </location>
    <ligand>
        <name>[4Fe-4S] cluster</name>
        <dbReference type="ChEBI" id="CHEBI:49883"/>
        <label>2</label>
        <note>4Fe-4S-S-AdoMet</note>
    </ligand>
</feature>
<evidence type="ECO:0000256" key="9">
    <source>
        <dbReference type="ARBA" id="ARBA00033765"/>
    </source>
</evidence>
<dbReference type="OrthoDB" id="9805215at2"/>
<dbReference type="GO" id="GO:0046872">
    <property type="term" value="F:metal ion binding"/>
    <property type="evidence" value="ECO:0007669"/>
    <property type="project" value="UniProtKB-KW"/>
</dbReference>
<evidence type="ECO:0000256" key="7">
    <source>
        <dbReference type="ARBA" id="ARBA00023004"/>
    </source>
</evidence>
<dbReference type="Gene3D" id="3.80.30.20">
    <property type="entry name" value="tm_1862 like domain"/>
    <property type="match status" value="1"/>
</dbReference>
<dbReference type="RefSeq" id="WP_075005440.1">
    <property type="nucleotide sequence ID" value="NZ_FOAP01000002.1"/>
</dbReference>
<dbReference type="PROSITE" id="PS51449">
    <property type="entry name" value="MTTASE_N"/>
    <property type="match status" value="1"/>
</dbReference>
<dbReference type="Gene3D" id="3.40.50.12160">
    <property type="entry name" value="Methylthiotransferase, N-terminal domain"/>
    <property type="match status" value="1"/>
</dbReference>
<keyword evidence="5 13" id="KW-0949">S-adenosyl-L-methionine</keyword>
<dbReference type="SFLD" id="SFLDF00273">
    <property type="entry name" value="(dimethylallyl)adenosine_tRNA"/>
    <property type="match status" value="1"/>
</dbReference>
<evidence type="ECO:0000259" key="14">
    <source>
        <dbReference type="PROSITE" id="PS50926"/>
    </source>
</evidence>
<keyword evidence="2 13" id="KW-0004">4Fe-4S</keyword>
<feature type="binding site" evidence="13">
    <location>
        <position position="80"/>
    </location>
    <ligand>
        <name>[4Fe-4S] cluster</name>
        <dbReference type="ChEBI" id="CHEBI:49883"/>
        <label>1</label>
    </ligand>
</feature>
<dbReference type="SFLD" id="SFLDS00029">
    <property type="entry name" value="Radical_SAM"/>
    <property type="match status" value="1"/>
</dbReference>
<dbReference type="InterPro" id="IPR002792">
    <property type="entry name" value="TRAM_dom"/>
</dbReference>
<feature type="domain" description="TRAM" evidence="14">
    <location>
        <begin position="375"/>
        <end position="437"/>
    </location>
</feature>
<evidence type="ECO:0000259" key="15">
    <source>
        <dbReference type="PROSITE" id="PS51449"/>
    </source>
</evidence>
<dbReference type="SMART" id="SM00729">
    <property type="entry name" value="Elp3"/>
    <property type="match status" value="1"/>
</dbReference>
<evidence type="ECO:0000256" key="8">
    <source>
        <dbReference type="ARBA" id="ARBA00023014"/>
    </source>
</evidence>
<proteinExistence type="inferred from homology"/>
<feature type="binding site" evidence="13">
    <location>
        <position position="161"/>
    </location>
    <ligand>
        <name>[4Fe-4S] cluster</name>
        <dbReference type="ChEBI" id="CHEBI:49883"/>
        <label>2</label>
        <note>4Fe-4S-S-AdoMet</note>
    </ligand>
</feature>
<dbReference type="GO" id="GO:0051539">
    <property type="term" value="F:4 iron, 4 sulfur cluster binding"/>
    <property type="evidence" value="ECO:0007669"/>
    <property type="project" value="UniProtKB-UniRule"/>
</dbReference>
<dbReference type="GO" id="GO:0005829">
    <property type="term" value="C:cytosol"/>
    <property type="evidence" value="ECO:0007669"/>
    <property type="project" value="TreeGrafter"/>
</dbReference>
<dbReference type="InterPro" id="IPR005839">
    <property type="entry name" value="Methylthiotransferase"/>
</dbReference>
<dbReference type="Proteomes" id="UP000182719">
    <property type="component" value="Unassembled WGS sequence"/>
</dbReference>
<dbReference type="SFLD" id="SFLDG01082">
    <property type="entry name" value="B12-binding_domain_containing"/>
    <property type="match status" value="1"/>
</dbReference>
<dbReference type="PROSITE" id="PS51918">
    <property type="entry name" value="RADICAL_SAM"/>
    <property type="match status" value="1"/>
</dbReference>
<dbReference type="PANTHER" id="PTHR43020:SF2">
    <property type="entry name" value="MITOCHONDRIAL TRNA METHYLTHIOTRANSFERASE CDK5RAP1"/>
    <property type="match status" value="1"/>
</dbReference>
<dbReference type="CDD" id="cd01335">
    <property type="entry name" value="Radical_SAM"/>
    <property type="match status" value="1"/>
</dbReference>
<evidence type="ECO:0000259" key="16">
    <source>
        <dbReference type="PROSITE" id="PS51918"/>
    </source>
</evidence>
<keyword evidence="13" id="KW-0819">tRNA processing</keyword>
<accession>A0A1H7JQX8</accession>
<name>A0A1H7JQX8_STIAU</name>
<evidence type="ECO:0000256" key="5">
    <source>
        <dbReference type="ARBA" id="ARBA00022691"/>
    </source>
</evidence>
<evidence type="ECO:0000256" key="3">
    <source>
        <dbReference type="ARBA" id="ARBA00022490"/>
    </source>
</evidence>
<reference evidence="18" key="1">
    <citation type="submission" date="2016-10" db="EMBL/GenBank/DDBJ databases">
        <authorList>
            <person name="Varghese N."/>
            <person name="Submissions S."/>
        </authorList>
    </citation>
    <scope>NUCLEOTIDE SEQUENCE [LARGE SCALE GENOMIC DNA]</scope>
    <source>
        <strain evidence="18">DSM 17044</strain>
    </source>
</reference>
<gene>
    <name evidence="13" type="primary">miaB</name>
    <name evidence="17" type="ORF">SAMN05444354_102299</name>
</gene>
<dbReference type="InterPro" id="IPR038135">
    <property type="entry name" value="Methylthiotransferase_N_sf"/>
</dbReference>
<dbReference type="InterPro" id="IPR013848">
    <property type="entry name" value="Methylthiotransferase_N"/>
</dbReference>
<keyword evidence="8 13" id="KW-0411">Iron-sulfur</keyword>
<evidence type="ECO:0000256" key="6">
    <source>
        <dbReference type="ARBA" id="ARBA00022723"/>
    </source>
</evidence>
<dbReference type="PROSITE" id="PS01278">
    <property type="entry name" value="MTTASE_RADICAL"/>
    <property type="match status" value="1"/>
</dbReference>
<feature type="domain" description="MTTase N-terminal" evidence="15">
    <location>
        <begin position="2"/>
        <end position="117"/>
    </location>
</feature>
<evidence type="ECO:0000313" key="18">
    <source>
        <dbReference type="Proteomes" id="UP000182719"/>
    </source>
</evidence>
<comment type="function">
    <text evidence="1 13">Catalyzes the methylthiolation of N6-(dimethylallyl)adenosine (i(6)A), leading to the formation of 2-methylthio-N6-(dimethylallyl)adenosine (ms(2)i(6)A) at position 37 in tRNAs that read codons beginning with uridine.</text>
</comment>
<keyword evidence="7 13" id="KW-0408">Iron</keyword>
<dbReference type="PANTHER" id="PTHR43020">
    <property type="entry name" value="CDK5 REGULATORY SUBUNIT-ASSOCIATED PROTEIN 1"/>
    <property type="match status" value="1"/>
</dbReference>